<dbReference type="SUPFAM" id="SSF52833">
    <property type="entry name" value="Thioredoxin-like"/>
    <property type="match status" value="1"/>
</dbReference>
<evidence type="ECO:0000256" key="6">
    <source>
        <dbReference type="ARBA" id="ARBA00023284"/>
    </source>
</evidence>
<evidence type="ECO:0000256" key="3">
    <source>
        <dbReference type="ARBA" id="ARBA00022862"/>
    </source>
</evidence>
<evidence type="ECO:0000256" key="1">
    <source>
        <dbReference type="ARBA" id="ARBA00003330"/>
    </source>
</evidence>
<evidence type="ECO:0000313" key="9">
    <source>
        <dbReference type="EMBL" id="MBP2027747.1"/>
    </source>
</evidence>
<proteinExistence type="predicted"/>
<dbReference type="Gene3D" id="3.40.30.10">
    <property type="entry name" value="Glutaredoxin"/>
    <property type="match status" value="1"/>
</dbReference>
<keyword evidence="4" id="KW-0560">Oxidoreductase</keyword>
<protein>
    <recommendedName>
        <fullName evidence="7">Bacterioferritin comigratory protein</fullName>
    </recommendedName>
</protein>
<dbReference type="PANTHER" id="PTHR42801">
    <property type="entry name" value="THIOREDOXIN-DEPENDENT PEROXIDE REDUCTASE"/>
    <property type="match status" value="1"/>
</dbReference>
<evidence type="ECO:0000256" key="2">
    <source>
        <dbReference type="ARBA" id="ARBA00022559"/>
    </source>
</evidence>
<dbReference type="InterPro" id="IPR036249">
    <property type="entry name" value="Thioredoxin-like_sf"/>
</dbReference>
<keyword evidence="5" id="KW-1015">Disulfide bond</keyword>
<dbReference type="EMBL" id="JAGGLI010000015">
    <property type="protein sequence ID" value="MBP2027747.1"/>
    <property type="molecule type" value="Genomic_DNA"/>
</dbReference>
<comment type="caution">
    <text evidence="9">The sequence shown here is derived from an EMBL/GenBank/DDBJ whole genome shotgun (WGS) entry which is preliminary data.</text>
</comment>
<evidence type="ECO:0000259" key="8">
    <source>
        <dbReference type="Pfam" id="PF00578"/>
    </source>
</evidence>
<evidence type="ECO:0000256" key="5">
    <source>
        <dbReference type="ARBA" id="ARBA00023157"/>
    </source>
</evidence>
<dbReference type="InterPro" id="IPR000866">
    <property type="entry name" value="AhpC/TSA"/>
</dbReference>
<comment type="function">
    <text evidence="1">Thiol-specific peroxidase that catalyzes the reduction of hydrogen peroxide and organic hydroperoxides to water and alcohols, respectively. Plays a role in cell protection against oxidative stress by detoxifying peroxides and as sensor of hydrogen peroxide-mediated signaling events.</text>
</comment>
<dbReference type="InterPro" id="IPR050924">
    <property type="entry name" value="Peroxiredoxin_BCP/PrxQ"/>
</dbReference>
<keyword evidence="3" id="KW-0049">Antioxidant</keyword>
<gene>
    <name evidence="9" type="ORF">J2Z35_001545</name>
</gene>
<feature type="domain" description="Alkyl hydroperoxide reductase subunit C/ Thiol specific antioxidant" evidence="8">
    <location>
        <begin position="2"/>
        <end position="72"/>
    </location>
</feature>
<keyword evidence="2" id="KW-0575">Peroxidase</keyword>
<evidence type="ECO:0000256" key="4">
    <source>
        <dbReference type="ARBA" id="ARBA00023002"/>
    </source>
</evidence>
<reference evidence="9 10" key="1">
    <citation type="submission" date="2021-03" db="EMBL/GenBank/DDBJ databases">
        <title>Genomic Encyclopedia of Type Strains, Phase IV (KMG-IV): sequencing the most valuable type-strain genomes for metagenomic binning, comparative biology and taxonomic classification.</title>
        <authorList>
            <person name="Goeker M."/>
        </authorList>
    </citation>
    <scope>NUCLEOTIDE SEQUENCE [LARGE SCALE GENOMIC DNA]</scope>
    <source>
        <strain evidence="9 10">DSM 27512</strain>
    </source>
</reference>
<accession>A0ABS4KIY0</accession>
<dbReference type="Pfam" id="PF00578">
    <property type="entry name" value="AhpC-TSA"/>
    <property type="match status" value="1"/>
</dbReference>
<evidence type="ECO:0000313" key="10">
    <source>
        <dbReference type="Proteomes" id="UP001314903"/>
    </source>
</evidence>
<evidence type="ECO:0000256" key="7">
    <source>
        <dbReference type="ARBA" id="ARBA00041373"/>
    </source>
</evidence>
<keyword evidence="10" id="KW-1185">Reference proteome</keyword>
<name>A0ABS4KIY0_9FIRM</name>
<dbReference type="Proteomes" id="UP001314903">
    <property type="component" value="Unassembled WGS sequence"/>
</dbReference>
<dbReference type="CDD" id="cd03017">
    <property type="entry name" value="PRX_BCP"/>
    <property type="match status" value="1"/>
</dbReference>
<organism evidence="9 10">
    <name type="scientific">Acetoanaerobium pronyense</name>
    <dbReference type="NCBI Taxonomy" id="1482736"/>
    <lineage>
        <taxon>Bacteria</taxon>
        <taxon>Bacillati</taxon>
        <taxon>Bacillota</taxon>
        <taxon>Clostridia</taxon>
        <taxon>Peptostreptococcales</taxon>
        <taxon>Filifactoraceae</taxon>
        <taxon>Acetoanaerobium</taxon>
    </lineage>
</organism>
<keyword evidence="6" id="KW-0676">Redox-active center</keyword>
<dbReference type="PANTHER" id="PTHR42801:SF4">
    <property type="entry name" value="AHPC_TSA FAMILY PROTEIN"/>
    <property type="match status" value="1"/>
</dbReference>
<sequence length="92" mass="10617">MGAKIIGVSKDSIKKQKNFKEKYELPFELLSDEDEKICNAYGVIKEKSMYGKKYMGIERTTFIIDEEGIIKKIFEKVKVAGHEKQVIEALKE</sequence>